<evidence type="ECO:0000313" key="7">
    <source>
        <dbReference type="Proteomes" id="UP000013307"/>
    </source>
</evidence>
<dbReference type="PANTHER" id="PTHR17453:SF0">
    <property type="entry name" value="SIGNAL RECOGNITION PARTICLE 19 KDA PROTEIN"/>
    <property type="match status" value="1"/>
</dbReference>
<dbReference type="KEGG" id="ast:Asulf_00855"/>
<dbReference type="PANTHER" id="PTHR17453">
    <property type="entry name" value="SIGNAL RECOGNITION PARTICLE 19 KD PROTEIN"/>
    <property type="match status" value="1"/>
</dbReference>
<comment type="function">
    <text evidence="5">Involved in targeting and insertion of nascent membrane proteins into the cytoplasmic membrane. Binds directly to 7S RNA and mediates binding of the 54 kDa subunit of the SRP.</text>
</comment>
<evidence type="ECO:0000313" key="6">
    <source>
        <dbReference type="EMBL" id="AGK60862.1"/>
    </source>
</evidence>
<dbReference type="SUPFAM" id="SSF69695">
    <property type="entry name" value="SRP19"/>
    <property type="match status" value="1"/>
</dbReference>
<accession>N0BF10</accession>
<protein>
    <recommendedName>
        <fullName evidence="5">Signal recognition particle 19 kDa protein</fullName>
        <shortName evidence="5">SRP19</shortName>
    </recommendedName>
</protein>
<dbReference type="InterPro" id="IPR022938">
    <property type="entry name" value="SRP19_arc-type"/>
</dbReference>
<keyword evidence="5" id="KW-0694">RNA-binding</keyword>
<dbReference type="GO" id="GO:0048500">
    <property type="term" value="C:signal recognition particle"/>
    <property type="evidence" value="ECO:0007669"/>
    <property type="project" value="UniProtKB-UniRule"/>
</dbReference>
<dbReference type="InterPro" id="IPR002778">
    <property type="entry name" value="Signal_recog_particle_SRP19"/>
</dbReference>
<dbReference type="Proteomes" id="UP000013307">
    <property type="component" value="Chromosome"/>
</dbReference>
<dbReference type="EMBL" id="CP005290">
    <property type="protein sequence ID" value="AGK60862.1"/>
    <property type="molecule type" value="Genomic_DNA"/>
</dbReference>
<proteinExistence type="inferred from homology"/>
<comment type="subunit">
    <text evidence="5">Part of the signal recognition particle protein translocation system, which is composed of SRP and FtsY. Archaeal SRP consists of a 7S RNA molecule of 300 nucleotides and two protein subunits: SRP54 and SRP19.</text>
</comment>
<evidence type="ECO:0000256" key="5">
    <source>
        <dbReference type="HAMAP-Rule" id="MF_00305"/>
    </source>
</evidence>
<comment type="similarity">
    <text evidence="5">Belongs to the SRP19 family.</text>
</comment>
<keyword evidence="3 5" id="KW-0733">Signal recognition particle</keyword>
<comment type="subcellular location">
    <subcellularLocation>
        <location evidence="1 5">Cytoplasm</location>
    </subcellularLocation>
</comment>
<dbReference type="GO" id="GO:0008312">
    <property type="term" value="F:7S RNA binding"/>
    <property type="evidence" value="ECO:0007669"/>
    <property type="project" value="UniProtKB-UniRule"/>
</dbReference>
<sequence>MEKECVIWPVNLDKRKSRKEGRKIPRRLSVPNVKLNELVSACKELEIKYRVEEEKKYPRCWWESGGRIFVEKRAKKTHIMIEIAKKILELREKSEADRKKKKKRKKR</sequence>
<evidence type="ECO:0000256" key="2">
    <source>
        <dbReference type="ARBA" id="ARBA00022490"/>
    </source>
</evidence>
<evidence type="ECO:0000256" key="1">
    <source>
        <dbReference type="ARBA" id="ARBA00004496"/>
    </source>
</evidence>
<dbReference type="GO" id="GO:0006617">
    <property type="term" value="P:SRP-dependent cotranslational protein targeting to membrane, signal sequence recognition"/>
    <property type="evidence" value="ECO:0007669"/>
    <property type="project" value="TreeGrafter"/>
</dbReference>
<dbReference type="InterPro" id="IPR036521">
    <property type="entry name" value="SRP19-like_sf"/>
</dbReference>
<dbReference type="Pfam" id="PF01922">
    <property type="entry name" value="SRP19"/>
    <property type="match status" value="1"/>
</dbReference>
<name>N0BF10_9EURY</name>
<dbReference type="STRING" id="387631.Asulf_00855"/>
<organism evidence="6 7">
    <name type="scientific">Archaeoglobus sulfaticallidus PM70-1</name>
    <dbReference type="NCBI Taxonomy" id="387631"/>
    <lineage>
        <taxon>Archaea</taxon>
        <taxon>Methanobacteriati</taxon>
        <taxon>Methanobacteriota</taxon>
        <taxon>Archaeoglobi</taxon>
        <taxon>Archaeoglobales</taxon>
        <taxon>Archaeoglobaceae</taxon>
        <taxon>Archaeoglobus</taxon>
    </lineage>
</organism>
<keyword evidence="7" id="KW-1185">Reference proteome</keyword>
<reference evidence="6 7" key="1">
    <citation type="journal article" date="2013" name="Genome Announc.">
        <title>Complete Genome Sequence of the Thermophilic and Facultatively Chemolithoautotrophic Sulfate Reducer Archaeoglobus sulfaticallidus Strain PM70-1T.</title>
        <authorList>
            <person name="Stokke R."/>
            <person name="Hocking W.P."/>
            <person name="Steinsbu B.O."/>
            <person name="Steen I.H."/>
        </authorList>
    </citation>
    <scope>NUCLEOTIDE SEQUENCE [LARGE SCALE GENOMIC DNA]</scope>
    <source>
        <strain evidence="6">PM70-1</strain>
    </source>
</reference>
<dbReference type="eggNOG" id="arCOG01217">
    <property type="taxonomic scope" value="Archaea"/>
</dbReference>
<gene>
    <name evidence="5" type="primary">srp19</name>
    <name evidence="6" type="ORF">Asulf_00855</name>
</gene>
<dbReference type="Gene3D" id="3.30.56.30">
    <property type="entry name" value="Signal recognition particle, SRP19-like subunit"/>
    <property type="match status" value="1"/>
</dbReference>
<evidence type="ECO:0000256" key="3">
    <source>
        <dbReference type="ARBA" id="ARBA00023135"/>
    </source>
</evidence>
<dbReference type="HAMAP" id="MF_00305">
    <property type="entry name" value="SRP19"/>
    <property type="match status" value="1"/>
</dbReference>
<evidence type="ECO:0000256" key="4">
    <source>
        <dbReference type="ARBA" id="ARBA00023274"/>
    </source>
</evidence>
<dbReference type="AlphaFoldDB" id="N0BF10"/>
<keyword evidence="4 5" id="KW-0687">Ribonucleoprotein</keyword>
<dbReference type="GeneID" id="15392496"/>
<dbReference type="HOGENOM" id="CLU_169299_1_0_2"/>
<dbReference type="OrthoDB" id="56356at2157"/>
<keyword evidence="2 5" id="KW-0963">Cytoplasm</keyword>
<dbReference type="RefSeq" id="WP_015590460.1">
    <property type="nucleotide sequence ID" value="NC_021169.1"/>
</dbReference>